<reference evidence="4" key="1">
    <citation type="journal article" date="2019" name="bioRxiv">
        <title>The Genome of the Zebra Mussel, Dreissena polymorpha: A Resource for Invasive Species Research.</title>
        <authorList>
            <person name="McCartney M.A."/>
            <person name="Auch B."/>
            <person name="Kono T."/>
            <person name="Mallez S."/>
            <person name="Zhang Y."/>
            <person name="Obille A."/>
            <person name="Becker A."/>
            <person name="Abrahante J.E."/>
            <person name="Garbe J."/>
            <person name="Badalamenti J.P."/>
            <person name="Herman A."/>
            <person name="Mangelson H."/>
            <person name="Liachko I."/>
            <person name="Sullivan S."/>
            <person name="Sone E.D."/>
            <person name="Koren S."/>
            <person name="Silverstein K.A.T."/>
            <person name="Beckman K.B."/>
            <person name="Gohl D.M."/>
        </authorList>
    </citation>
    <scope>NUCLEOTIDE SEQUENCE</scope>
    <source>
        <strain evidence="4">Duluth1</strain>
        <tissue evidence="4">Whole animal</tissue>
    </source>
</reference>
<dbReference type="Gene3D" id="4.10.410.10">
    <property type="entry name" value="Pancreatic trypsin inhibitor Kunitz domain"/>
    <property type="match status" value="1"/>
</dbReference>
<proteinExistence type="predicted"/>
<accession>A0A9D3Y7P9</accession>
<dbReference type="Proteomes" id="UP000828390">
    <property type="component" value="Unassembled WGS sequence"/>
</dbReference>
<dbReference type="InterPro" id="IPR036880">
    <property type="entry name" value="Kunitz_BPTI_sf"/>
</dbReference>
<dbReference type="GO" id="GO:0004867">
    <property type="term" value="F:serine-type endopeptidase inhibitor activity"/>
    <property type="evidence" value="ECO:0007669"/>
    <property type="project" value="InterPro"/>
</dbReference>
<sequence>MMKPLFVRLLSAAVAVTSITCGNEIKATPVACLQPMMSGMCDGYFIRYYYNDVTHMCQEFVYGGCGANENNFHSLEECNHKCNA</sequence>
<keyword evidence="2" id="KW-0732">Signal</keyword>
<evidence type="ECO:0000256" key="2">
    <source>
        <dbReference type="SAM" id="SignalP"/>
    </source>
</evidence>
<dbReference type="SUPFAM" id="SSF57362">
    <property type="entry name" value="BPTI-like"/>
    <property type="match status" value="1"/>
</dbReference>
<evidence type="ECO:0000256" key="1">
    <source>
        <dbReference type="ARBA" id="ARBA00023157"/>
    </source>
</evidence>
<name>A0A9D3Y7P9_DREPO</name>
<evidence type="ECO:0000313" key="5">
    <source>
        <dbReference type="Proteomes" id="UP000828390"/>
    </source>
</evidence>
<feature type="signal peptide" evidence="2">
    <location>
        <begin position="1"/>
        <end position="22"/>
    </location>
</feature>
<dbReference type="FunFam" id="4.10.410.10:FF:000020">
    <property type="entry name" value="Collagen, type VI, alpha 3"/>
    <property type="match status" value="1"/>
</dbReference>
<dbReference type="InterPro" id="IPR002223">
    <property type="entry name" value="Kunitz_BPTI"/>
</dbReference>
<protein>
    <recommendedName>
        <fullName evidence="3">BPTI/Kunitz inhibitor domain-containing protein</fullName>
    </recommendedName>
</protein>
<dbReference type="PANTHER" id="PTHR10083:SF374">
    <property type="entry name" value="BPTI_KUNITZ INHIBITOR DOMAIN-CONTAINING PROTEIN"/>
    <property type="match status" value="1"/>
</dbReference>
<keyword evidence="5" id="KW-1185">Reference proteome</keyword>
<dbReference type="PROSITE" id="PS50279">
    <property type="entry name" value="BPTI_KUNITZ_2"/>
    <property type="match status" value="1"/>
</dbReference>
<evidence type="ECO:0000259" key="3">
    <source>
        <dbReference type="PROSITE" id="PS50279"/>
    </source>
</evidence>
<organism evidence="4 5">
    <name type="scientific">Dreissena polymorpha</name>
    <name type="common">Zebra mussel</name>
    <name type="synonym">Mytilus polymorpha</name>
    <dbReference type="NCBI Taxonomy" id="45954"/>
    <lineage>
        <taxon>Eukaryota</taxon>
        <taxon>Metazoa</taxon>
        <taxon>Spiralia</taxon>
        <taxon>Lophotrochozoa</taxon>
        <taxon>Mollusca</taxon>
        <taxon>Bivalvia</taxon>
        <taxon>Autobranchia</taxon>
        <taxon>Heteroconchia</taxon>
        <taxon>Euheterodonta</taxon>
        <taxon>Imparidentia</taxon>
        <taxon>Neoheterodontei</taxon>
        <taxon>Myida</taxon>
        <taxon>Dreissenoidea</taxon>
        <taxon>Dreissenidae</taxon>
        <taxon>Dreissena</taxon>
    </lineage>
</organism>
<reference evidence="4" key="2">
    <citation type="submission" date="2020-11" db="EMBL/GenBank/DDBJ databases">
        <authorList>
            <person name="McCartney M.A."/>
            <person name="Auch B."/>
            <person name="Kono T."/>
            <person name="Mallez S."/>
            <person name="Becker A."/>
            <person name="Gohl D.M."/>
            <person name="Silverstein K.A.T."/>
            <person name="Koren S."/>
            <person name="Bechman K.B."/>
            <person name="Herman A."/>
            <person name="Abrahante J.E."/>
            <person name="Garbe J."/>
        </authorList>
    </citation>
    <scope>NUCLEOTIDE SEQUENCE</scope>
    <source>
        <strain evidence="4">Duluth1</strain>
        <tissue evidence="4">Whole animal</tissue>
    </source>
</reference>
<dbReference type="PRINTS" id="PR00759">
    <property type="entry name" value="BASICPTASE"/>
</dbReference>
<feature type="chain" id="PRO_5038802024" description="BPTI/Kunitz inhibitor domain-containing protein" evidence="2">
    <location>
        <begin position="23"/>
        <end position="84"/>
    </location>
</feature>
<dbReference type="GO" id="GO:0005615">
    <property type="term" value="C:extracellular space"/>
    <property type="evidence" value="ECO:0007669"/>
    <property type="project" value="TreeGrafter"/>
</dbReference>
<dbReference type="PROSITE" id="PS00280">
    <property type="entry name" value="BPTI_KUNITZ_1"/>
    <property type="match status" value="1"/>
</dbReference>
<dbReference type="AlphaFoldDB" id="A0A9D3Y7P9"/>
<feature type="domain" description="BPTI/Kunitz inhibitor" evidence="3">
    <location>
        <begin position="32"/>
        <end position="82"/>
    </location>
</feature>
<evidence type="ECO:0000313" key="4">
    <source>
        <dbReference type="EMBL" id="KAH3695388.1"/>
    </source>
</evidence>
<dbReference type="CDD" id="cd00109">
    <property type="entry name" value="Kunitz-type"/>
    <property type="match status" value="1"/>
</dbReference>
<dbReference type="PANTHER" id="PTHR10083">
    <property type="entry name" value="KUNITZ-TYPE PROTEASE INHIBITOR-RELATED"/>
    <property type="match status" value="1"/>
</dbReference>
<dbReference type="InterPro" id="IPR020901">
    <property type="entry name" value="Prtase_inh_Kunz-CS"/>
</dbReference>
<keyword evidence="1" id="KW-1015">Disulfide bond</keyword>
<dbReference type="InterPro" id="IPR050098">
    <property type="entry name" value="TFPI/VKTCI-like"/>
</dbReference>
<dbReference type="Pfam" id="PF00014">
    <property type="entry name" value="Kunitz_BPTI"/>
    <property type="match status" value="1"/>
</dbReference>
<dbReference type="SMART" id="SM00131">
    <property type="entry name" value="KU"/>
    <property type="match status" value="1"/>
</dbReference>
<gene>
    <name evidence="4" type="ORF">DPMN_082846</name>
</gene>
<dbReference type="EMBL" id="JAIWYP010000016">
    <property type="protein sequence ID" value="KAH3695388.1"/>
    <property type="molecule type" value="Genomic_DNA"/>
</dbReference>
<comment type="caution">
    <text evidence="4">The sequence shown here is derived from an EMBL/GenBank/DDBJ whole genome shotgun (WGS) entry which is preliminary data.</text>
</comment>